<comment type="caution">
    <text evidence="1">The sequence shown here is derived from an EMBL/GenBank/DDBJ whole genome shotgun (WGS) entry which is preliminary data.</text>
</comment>
<reference evidence="1" key="1">
    <citation type="submission" date="2022-08" db="EMBL/GenBank/DDBJ databases">
        <title>Genome Sequence of Lecanicillium fungicola.</title>
        <authorList>
            <person name="Buettner E."/>
        </authorList>
    </citation>
    <scope>NUCLEOTIDE SEQUENCE</scope>
    <source>
        <strain evidence="1">Babe33</strain>
    </source>
</reference>
<name>A0ACC1N019_9HYPO</name>
<protein>
    <submittedName>
        <fullName evidence="1">Uncharacterized protein</fullName>
    </submittedName>
</protein>
<dbReference type="Proteomes" id="UP001143910">
    <property type="component" value="Unassembled WGS sequence"/>
</dbReference>
<sequence length="264" mass="29782">MRKLRYAIAATRIKPTDHVLEIGSGWGSFSILAAQSTGCRVTTVTPSLAQKHLVERRIADAKLSDRITVFLGDYREVGSLGTAKFDKIVSIEMIEHVGHKFLDTYFACMDRYLKPDGLGYFQCITIPEARYASYVQGEDFIQKYIFPGGHLPTVSGLVGSINQGSRGKMIVEEIVSLGGHYVKTLQCWREKFLENFNGKNGIAEAMRREYPEMTDEDLDVFKRKWNYYFCYCEAGFKTKTIGDVGITVGREGALELLEGIPFQR</sequence>
<evidence type="ECO:0000313" key="2">
    <source>
        <dbReference type="Proteomes" id="UP001143910"/>
    </source>
</evidence>
<keyword evidence="2" id="KW-1185">Reference proteome</keyword>
<evidence type="ECO:0000313" key="1">
    <source>
        <dbReference type="EMBL" id="KAJ2971814.1"/>
    </source>
</evidence>
<organism evidence="1 2">
    <name type="scientific">Zarea fungicola</name>
    <dbReference type="NCBI Taxonomy" id="93591"/>
    <lineage>
        <taxon>Eukaryota</taxon>
        <taxon>Fungi</taxon>
        <taxon>Dikarya</taxon>
        <taxon>Ascomycota</taxon>
        <taxon>Pezizomycotina</taxon>
        <taxon>Sordariomycetes</taxon>
        <taxon>Hypocreomycetidae</taxon>
        <taxon>Hypocreales</taxon>
        <taxon>Cordycipitaceae</taxon>
        <taxon>Zarea</taxon>
    </lineage>
</organism>
<accession>A0ACC1N019</accession>
<gene>
    <name evidence="1" type="ORF">NQ176_g7510</name>
</gene>
<dbReference type="EMBL" id="JANJQO010001264">
    <property type="protein sequence ID" value="KAJ2971814.1"/>
    <property type="molecule type" value="Genomic_DNA"/>
</dbReference>
<proteinExistence type="predicted"/>